<dbReference type="Gene3D" id="3.10.20.30">
    <property type="match status" value="1"/>
</dbReference>
<dbReference type="EMBL" id="BAABAB010000006">
    <property type="protein sequence ID" value="GAA3609726.1"/>
    <property type="molecule type" value="Genomic_DNA"/>
</dbReference>
<comment type="caution">
    <text evidence="1">The sequence shown here is derived from an EMBL/GenBank/DDBJ whole genome shotgun (WGS) entry which is preliminary data.</text>
</comment>
<dbReference type="InterPro" id="IPR012675">
    <property type="entry name" value="Beta-grasp_dom_sf"/>
</dbReference>
<evidence type="ECO:0000313" key="2">
    <source>
        <dbReference type="Proteomes" id="UP001501490"/>
    </source>
</evidence>
<dbReference type="RefSeq" id="WP_344801918.1">
    <property type="nucleotide sequence ID" value="NZ_BAABAB010000006.1"/>
</dbReference>
<dbReference type="InterPro" id="IPR016155">
    <property type="entry name" value="Mopterin_synth/thiamin_S_b"/>
</dbReference>
<gene>
    <name evidence="1" type="ORF">GCM10022236_09250</name>
</gene>
<sequence length="84" mass="8806">MTTITLQFWAGARAAAGVAREEWAAGSVGEALDLARAARADPRFDRVVAMCSILIDGTVAKPDDLARPRTEPVLAEVLPPFAGG</sequence>
<dbReference type="Proteomes" id="UP001501490">
    <property type="component" value="Unassembled WGS sequence"/>
</dbReference>
<evidence type="ECO:0008006" key="3">
    <source>
        <dbReference type="Google" id="ProtNLM"/>
    </source>
</evidence>
<keyword evidence="2" id="KW-1185">Reference proteome</keyword>
<evidence type="ECO:0000313" key="1">
    <source>
        <dbReference type="EMBL" id="GAA3609726.1"/>
    </source>
</evidence>
<organism evidence="1 2">
    <name type="scientific">Microlunatus ginsengisoli</name>
    <dbReference type="NCBI Taxonomy" id="363863"/>
    <lineage>
        <taxon>Bacteria</taxon>
        <taxon>Bacillati</taxon>
        <taxon>Actinomycetota</taxon>
        <taxon>Actinomycetes</taxon>
        <taxon>Propionibacteriales</taxon>
        <taxon>Propionibacteriaceae</taxon>
        <taxon>Microlunatus</taxon>
    </lineage>
</organism>
<proteinExistence type="predicted"/>
<reference evidence="2" key="1">
    <citation type="journal article" date="2019" name="Int. J. Syst. Evol. Microbiol.">
        <title>The Global Catalogue of Microorganisms (GCM) 10K type strain sequencing project: providing services to taxonomists for standard genome sequencing and annotation.</title>
        <authorList>
            <consortium name="The Broad Institute Genomics Platform"/>
            <consortium name="The Broad Institute Genome Sequencing Center for Infectious Disease"/>
            <person name="Wu L."/>
            <person name="Ma J."/>
        </authorList>
    </citation>
    <scope>NUCLEOTIDE SEQUENCE [LARGE SCALE GENOMIC DNA]</scope>
    <source>
        <strain evidence="2">JCM 16929</strain>
    </source>
</reference>
<protein>
    <recommendedName>
        <fullName evidence="3">MoaD/ThiS family protein</fullName>
    </recommendedName>
</protein>
<dbReference type="SUPFAM" id="SSF54285">
    <property type="entry name" value="MoaD/ThiS"/>
    <property type="match status" value="1"/>
</dbReference>
<name>A0ABP6ZJG5_9ACTN</name>
<accession>A0ABP6ZJG5</accession>